<dbReference type="Pfam" id="PF00145">
    <property type="entry name" value="DNA_methylase"/>
    <property type="match status" value="1"/>
</dbReference>
<keyword evidence="3 6" id="KW-0949">S-adenosyl-L-methionine</keyword>
<dbReference type="EC" id="2.1.1.37" evidence="8"/>
<organism evidence="9 10">
    <name type="scientific">Haemophilus parainfluenzae</name>
    <dbReference type="NCBI Taxonomy" id="729"/>
    <lineage>
        <taxon>Bacteria</taxon>
        <taxon>Pseudomonadati</taxon>
        <taxon>Pseudomonadota</taxon>
        <taxon>Gammaproteobacteria</taxon>
        <taxon>Pasteurellales</taxon>
        <taxon>Pasteurellaceae</taxon>
        <taxon>Haemophilus</taxon>
    </lineage>
</organism>
<dbReference type="InterPro" id="IPR031303">
    <property type="entry name" value="C5_meth_CS"/>
</dbReference>
<evidence type="ECO:0000256" key="2">
    <source>
        <dbReference type="ARBA" id="ARBA00022679"/>
    </source>
</evidence>
<evidence type="ECO:0000256" key="8">
    <source>
        <dbReference type="RuleBase" id="RU000417"/>
    </source>
</evidence>
<name>A0A377JHY7_HAEPA</name>
<sequence length="420" mass="48445">MSELRFLDLFAGAGGLSEGFIQAGFKPVAHIESDKAACFTLQTRMAYHWLKSIDNLDVYVDYLNGKLSRTEFYKIIPEHIIKTVINMEISENTLKTLFNEIDYLLKDSPLDLIVGGPPCQAYSLVGRSCDSNKMLGDKRNYLYKFYGKFLQRYQPKYFVFENVLGLLSAKDANGNYYFQEMRNLFKKLGYETEYRILNANDYGALQARKRIILVGRKGHQTGFYPQLELDKPNVLVNEIFTDLPVIHAGEGSVRPCRMKKYTGNWLYDSGIKNNDIPVTWHIARPLNQQDSKIYRLVTDLWSREGKRMEYNDLPENLKTHKNRTAFADRFKVVADNLSASHTVLAHLAKDGHYYIHPDSYQNRSITPREAARLQTFPDDYYFEGGTDKPSRTAAFRQIGNAVPVILARKIAENLKENWHE</sequence>
<dbReference type="InterPro" id="IPR001525">
    <property type="entry name" value="C5_MeTfrase"/>
</dbReference>
<dbReference type="SUPFAM" id="SSF53335">
    <property type="entry name" value="S-adenosyl-L-methionine-dependent methyltransferases"/>
    <property type="match status" value="1"/>
</dbReference>
<dbReference type="NCBIfam" id="TIGR00675">
    <property type="entry name" value="dcm"/>
    <property type="match status" value="1"/>
</dbReference>
<dbReference type="PROSITE" id="PS00094">
    <property type="entry name" value="C5_MTASE_1"/>
    <property type="match status" value="1"/>
</dbReference>
<proteinExistence type="inferred from homology"/>
<comment type="similarity">
    <text evidence="6 7">Belongs to the class I-like SAM-binding methyltransferase superfamily. C5-methyltransferase family.</text>
</comment>
<dbReference type="Proteomes" id="UP000254186">
    <property type="component" value="Unassembled WGS sequence"/>
</dbReference>
<dbReference type="RefSeq" id="WP_115180229.1">
    <property type="nucleotide sequence ID" value="NZ_UGHY01000002.1"/>
</dbReference>
<dbReference type="Gene3D" id="3.90.120.10">
    <property type="entry name" value="DNA Methylase, subunit A, domain 2"/>
    <property type="match status" value="1"/>
</dbReference>
<evidence type="ECO:0000256" key="7">
    <source>
        <dbReference type="RuleBase" id="RU000416"/>
    </source>
</evidence>
<dbReference type="InterPro" id="IPR018117">
    <property type="entry name" value="C5_DNA_meth_AS"/>
</dbReference>
<dbReference type="AlphaFoldDB" id="A0A377JHY7"/>
<accession>A0A377JHY7</accession>
<dbReference type="GO" id="GO:0009307">
    <property type="term" value="P:DNA restriction-modification system"/>
    <property type="evidence" value="ECO:0007669"/>
    <property type="project" value="UniProtKB-KW"/>
</dbReference>
<dbReference type="GO" id="GO:0003886">
    <property type="term" value="F:DNA (cytosine-5-)-methyltransferase activity"/>
    <property type="evidence" value="ECO:0007669"/>
    <property type="project" value="UniProtKB-EC"/>
</dbReference>
<evidence type="ECO:0000256" key="1">
    <source>
        <dbReference type="ARBA" id="ARBA00022603"/>
    </source>
</evidence>
<dbReference type="PROSITE" id="PS51679">
    <property type="entry name" value="SAM_MT_C5"/>
    <property type="match status" value="1"/>
</dbReference>
<evidence type="ECO:0000256" key="5">
    <source>
        <dbReference type="ARBA" id="ARBA00047422"/>
    </source>
</evidence>
<evidence type="ECO:0000256" key="6">
    <source>
        <dbReference type="PROSITE-ProRule" id="PRU01016"/>
    </source>
</evidence>
<dbReference type="EMBL" id="UGHY01000002">
    <property type="protein sequence ID" value="STP05392.1"/>
    <property type="molecule type" value="Genomic_DNA"/>
</dbReference>
<dbReference type="PRINTS" id="PR00105">
    <property type="entry name" value="C5METTRFRASE"/>
</dbReference>
<dbReference type="Gene3D" id="3.40.50.150">
    <property type="entry name" value="Vaccinia Virus protein VP39"/>
    <property type="match status" value="1"/>
</dbReference>
<dbReference type="GO" id="GO:0044027">
    <property type="term" value="P:negative regulation of gene expression via chromosomal CpG island methylation"/>
    <property type="evidence" value="ECO:0007669"/>
    <property type="project" value="TreeGrafter"/>
</dbReference>
<evidence type="ECO:0000256" key="4">
    <source>
        <dbReference type="ARBA" id="ARBA00022747"/>
    </source>
</evidence>
<dbReference type="InterPro" id="IPR029063">
    <property type="entry name" value="SAM-dependent_MTases_sf"/>
</dbReference>
<gene>
    <name evidence="9" type="primary">haeIIIM</name>
    <name evidence="9" type="ORF">NCTC10672_01356</name>
</gene>
<dbReference type="GO" id="GO:0032259">
    <property type="term" value="P:methylation"/>
    <property type="evidence" value="ECO:0007669"/>
    <property type="project" value="UniProtKB-KW"/>
</dbReference>
<dbReference type="PROSITE" id="PS00095">
    <property type="entry name" value="C5_MTASE_2"/>
    <property type="match status" value="1"/>
</dbReference>
<keyword evidence="2 6" id="KW-0808">Transferase</keyword>
<evidence type="ECO:0000313" key="10">
    <source>
        <dbReference type="Proteomes" id="UP000254186"/>
    </source>
</evidence>
<evidence type="ECO:0000313" key="9">
    <source>
        <dbReference type="EMBL" id="STP05392.1"/>
    </source>
</evidence>
<reference evidence="9 10" key="1">
    <citation type="submission" date="2018-06" db="EMBL/GenBank/DDBJ databases">
        <authorList>
            <consortium name="Pathogen Informatics"/>
            <person name="Doyle S."/>
        </authorList>
    </citation>
    <scope>NUCLEOTIDE SEQUENCE [LARGE SCALE GENOMIC DNA]</scope>
    <source>
        <strain evidence="9 10">NCTC10672</strain>
    </source>
</reference>
<dbReference type="PANTHER" id="PTHR10629:SF52">
    <property type="entry name" value="DNA (CYTOSINE-5)-METHYLTRANSFERASE 1"/>
    <property type="match status" value="1"/>
</dbReference>
<comment type="catalytic activity">
    <reaction evidence="5 8">
        <text>a 2'-deoxycytidine in DNA + S-adenosyl-L-methionine = a 5-methyl-2'-deoxycytidine in DNA + S-adenosyl-L-homocysteine + H(+)</text>
        <dbReference type="Rhea" id="RHEA:13681"/>
        <dbReference type="Rhea" id="RHEA-COMP:11369"/>
        <dbReference type="Rhea" id="RHEA-COMP:11370"/>
        <dbReference type="ChEBI" id="CHEBI:15378"/>
        <dbReference type="ChEBI" id="CHEBI:57856"/>
        <dbReference type="ChEBI" id="CHEBI:59789"/>
        <dbReference type="ChEBI" id="CHEBI:85452"/>
        <dbReference type="ChEBI" id="CHEBI:85454"/>
        <dbReference type="EC" id="2.1.1.37"/>
    </reaction>
</comment>
<feature type="active site" evidence="6">
    <location>
        <position position="119"/>
    </location>
</feature>
<keyword evidence="1 6" id="KW-0489">Methyltransferase</keyword>
<protein>
    <recommendedName>
        <fullName evidence="8">Cytosine-specific methyltransferase</fullName>
        <ecNumber evidence="8">2.1.1.37</ecNumber>
    </recommendedName>
</protein>
<keyword evidence="4" id="KW-0680">Restriction system</keyword>
<dbReference type="GO" id="GO:0003677">
    <property type="term" value="F:DNA binding"/>
    <property type="evidence" value="ECO:0007669"/>
    <property type="project" value="TreeGrafter"/>
</dbReference>
<dbReference type="PANTHER" id="PTHR10629">
    <property type="entry name" value="CYTOSINE-SPECIFIC METHYLTRANSFERASE"/>
    <property type="match status" value="1"/>
</dbReference>
<evidence type="ECO:0000256" key="3">
    <source>
        <dbReference type="ARBA" id="ARBA00022691"/>
    </source>
</evidence>
<dbReference type="InterPro" id="IPR050390">
    <property type="entry name" value="C5-Methyltransferase"/>
</dbReference>